<dbReference type="Gene3D" id="3.40.190.10">
    <property type="entry name" value="Periplasmic binding protein-like II"/>
    <property type="match status" value="2"/>
</dbReference>
<reference evidence="2 3" key="1">
    <citation type="submission" date="2020-04" db="EMBL/GenBank/DDBJ databases">
        <title>Molecular characterization of pseudomonads from Agaricus bisporus reveal novel blotch 2 pathogens in Western Europe.</title>
        <authorList>
            <person name="Taparia T."/>
            <person name="Krijger M."/>
            <person name="Haynes E."/>
            <person name="Elpinstone J.G."/>
            <person name="Noble R."/>
            <person name="Van Der Wolf J."/>
        </authorList>
    </citation>
    <scope>NUCLEOTIDE SEQUENCE [LARGE SCALE GENOMIC DNA]</scope>
    <source>
        <strain evidence="2 3">H7001</strain>
    </source>
</reference>
<proteinExistence type="predicted"/>
<evidence type="ECO:0000256" key="1">
    <source>
        <dbReference type="SAM" id="SignalP"/>
    </source>
</evidence>
<name>A0A7Y8C3S3_9PSED</name>
<evidence type="ECO:0000313" key="2">
    <source>
        <dbReference type="EMBL" id="NWB97607.1"/>
    </source>
</evidence>
<dbReference type="RefSeq" id="WP_177103243.1">
    <property type="nucleotide sequence ID" value="NZ_JACAQB010000008.1"/>
</dbReference>
<dbReference type="EMBL" id="JACAQB010000008">
    <property type="protein sequence ID" value="NWB97607.1"/>
    <property type="molecule type" value="Genomic_DNA"/>
</dbReference>
<keyword evidence="1" id="KW-0732">Signal</keyword>
<protein>
    <submittedName>
        <fullName evidence="2">ABC transporter substrate-binding protein</fullName>
    </submittedName>
</protein>
<feature type="signal peptide" evidence="1">
    <location>
        <begin position="1"/>
        <end position="25"/>
    </location>
</feature>
<comment type="caution">
    <text evidence="2">The sequence shown here is derived from an EMBL/GenBank/DDBJ whole genome shotgun (WGS) entry which is preliminary data.</text>
</comment>
<sequence length="264" mass="29841">MSGCRLWVVLLCLLASGVVGNVVQASEEASSPGLIHLASEEWADYTGADGHGLAWDLMRLIFEPKGVKVLISTEPYVRAIGLVQRGEADAWVGAYRSDVTGALYPRWHFDVDHLYALGLASNPQPTLETLGIYRLAWMRGYRYQNYLPNVRHYNEIVRRDGILLMLSQSRADYYIDALSEVKGVQGRAAHPEMFRRSHLLDLPLYLGFADNARGRSLLALYDQRMEELVKSGELRAIFEHWKQPYPFDSLPTPVPPPVPTHQTY</sequence>
<evidence type="ECO:0000313" key="3">
    <source>
        <dbReference type="Proteomes" id="UP000539985"/>
    </source>
</evidence>
<dbReference type="AlphaFoldDB" id="A0A7Y8C3S3"/>
<accession>A0A7Y8C3S3</accession>
<dbReference type="SUPFAM" id="SSF53850">
    <property type="entry name" value="Periplasmic binding protein-like II"/>
    <property type="match status" value="1"/>
</dbReference>
<organism evidence="2 3">
    <name type="scientific">Pseudomonas gingeri</name>
    <dbReference type="NCBI Taxonomy" id="117681"/>
    <lineage>
        <taxon>Bacteria</taxon>
        <taxon>Pseudomonadati</taxon>
        <taxon>Pseudomonadota</taxon>
        <taxon>Gammaproteobacteria</taxon>
        <taxon>Pseudomonadales</taxon>
        <taxon>Pseudomonadaceae</taxon>
        <taxon>Pseudomonas</taxon>
    </lineage>
</organism>
<feature type="chain" id="PRO_5030864359" evidence="1">
    <location>
        <begin position="26"/>
        <end position="264"/>
    </location>
</feature>
<dbReference type="Proteomes" id="UP000539985">
    <property type="component" value="Unassembled WGS sequence"/>
</dbReference>
<gene>
    <name evidence="2" type="ORF">HX882_17050</name>
</gene>